<dbReference type="GO" id="GO:0005739">
    <property type="term" value="C:mitochondrion"/>
    <property type="evidence" value="ECO:0007669"/>
    <property type="project" value="TreeGrafter"/>
</dbReference>
<dbReference type="InterPro" id="IPR036322">
    <property type="entry name" value="WD40_repeat_dom_sf"/>
</dbReference>
<keyword evidence="6" id="KW-1185">Reference proteome</keyword>
<dbReference type="GO" id="GO:0035973">
    <property type="term" value="P:aggrephagy"/>
    <property type="evidence" value="ECO:0007669"/>
    <property type="project" value="TreeGrafter"/>
</dbReference>
<evidence type="ECO:0000256" key="1">
    <source>
        <dbReference type="ARBA" id="ARBA00022574"/>
    </source>
</evidence>
<dbReference type="PANTHER" id="PTHR44662:SF1">
    <property type="entry name" value="WD REPEAT-CONTAINING PROTEIN 81"/>
    <property type="match status" value="1"/>
</dbReference>
<dbReference type="Gene3D" id="2.130.10.10">
    <property type="entry name" value="YVTN repeat-like/Quinoprotein amine dehydrogenase"/>
    <property type="match status" value="2"/>
</dbReference>
<dbReference type="GO" id="GO:0035014">
    <property type="term" value="F:phosphatidylinositol 3-kinase regulator activity"/>
    <property type="evidence" value="ECO:0007669"/>
    <property type="project" value="TreeGrafter"/>
</dbReference>
<dbReference type="PROSITE" id="PS00678">
    <property type="entry name" value="WD_REPEATS_1"/>
    <property type="match status" value="1"/>
</dbReference>
<dbReference type="InterPro" id="IPR015943">
    <property type="entry name" value="WD40/YVTN_repeat-like_dom_sf"/>
</dbReference>
<evidence type="ECO:0008006" key="7">
    <source>
        <dbReference type="Google" id="ProtNLM"/>
    </source>
</evidence>
<evidence type="ECO:0000256" key="4">
    <source>
        <dbReference type="SAM" id="MobiDB-lite"/>
    </source>
</evidence>
<proteinExistence type="predicted"/>
<protein>
    <recommendedName>
        <fullName evidence="7">WD repeat-containing protein 55 homolog</fullName>
    </recommendedName>
</protein>
<dbReference type="SMART" id="SM00320">
    <property type="entry name" value="WD40"/>
    <property type="match status" value="4"/>
</dbReference>
<dbReference type="AlphaFoldDB" id="A0A6H5G4A3"/>
<keyword evidence="2" id="KW-0677">Repeat</keyword>
<dbReference type="PANTHER" id="PTHR44662">
    <property type="entry name" value="WD REPEAT-CONTAINING PROTEIN 81"/>
    <property type="match status" value="1"/>
</dbReference>
<feature type="repeat" description="WD" evidence="3">
    <location>
        <begin position="593"/>
        <end position="628"/>
    </location>
</feature>
<dbReference type="SUPFAM" id="SSF50978">
    <property type="entry name" value="WD40 repeat-like"/>
    <property type="match status" value="1"/>
</dbReference>
<name>A0A6H5G4A3_9HEMI</name>
<evidence type="ECO:0000256" key="3">
    <source>
        <dbReference type="PROSITE-ProRule" id="PRU00221"/>
    </source>
</evidence>
<sequence length="1084" mass="121180">MIMLFMLLPSLQQATPRTASSLREKQHLRRWLCLFFFCNFLYQLRWYSSLFNYSLYTTILVISKFLRGALRHKNLWPSIALCWRASTSPNGSTIGSTSLSATNIHEFCPDSQSPLSATPSDHDKFPLPKDFNPTSSLNVVESLHTFTWNTCHRTPGGLDQFAVQKDSQVQICQQIVASKRAKEMQTLGCLIVEIFLTEKVRVFGLAGCTLSHRLDSCRSVVFHSQSAPLPRCVKALVHLLLEADYPVVTDAGVPPPSAHQLLQPLLTSSYLVHFSKGFPLLYQALVNLYAYNNLPSEIVNRDASAGVKLSHLKVMSLANCIEQLVDKEDTLELILPYILEMLTSPQMDVLAAWYLFDHVARALGPQRSADRLLNAIIKLYDCDTPREPQLLKKRVKLYHRSFLIRLIVRFGLSTFLDTFVLPLVEAVGGYHDLDQSGHSHLGFVRRTTRCRPIPRSRDRSGDRLQEENHQRPRRSACRVFVAHIQSRRSPIGPFLVGGTCDIEPPEVVEGVPESPIHIGSFSNAVVIGNRIDLQETGRSVSPGIHDDFQKSRKSSVSNNRHLHGNWLAYWEHELGRNAKDCRMNIKQIKLQTFAGHCNSVKHIVCLASENSFMSASRDKTVRLWSLRSQGDGSHVSQAQWTYTGHRKSVLCLGWIERQRLTVSSDSTVHLWDPFVGRPVTVPGNDWGSGSSSSSSSSVTVNVLRPLHPPSSAVACGTTDGTVRTLDARTGSFVNELKVVFESTVVVRSWLGSSSNAPSPSSNLSPFSGLGDRVSRVYQRLQVLKKAINWPKARQRRQPVVVSQNPGGLIRCLVVSPRSGWLAVGQASGMLTVLDLRAGSVIMAWKAHDAEILQLVAVDENTLVSSALDQTMAVWDINEGKMLRYLKFLFVNAAQIGHVQGRPYIDGGPAFESDASTWRRFRCYYPYLLKFLLKFLLWNGTTHLGADSVFDWVSRERFNSRSRHRRMGPGCPPGDSSLTSGYGRNSAPKISKLLLNGFAAPGRRDRFESQSSSEFVHVGGEGGDDFGKMRRQLSIGHCPELHRVAVVDERQRQSCNQFSYHKAGRVVWICMDCPDVINGLQLTFG</sequence>
<evidence type="ECO:0000256" key="2">
    <source>
        <dbReference type="ARBA" id="ARBA00022737"/>
    </source>
</evidence>
<evidence type="ECO:0000313" key="5">
    <source>
        <dbReference type="EMBL" id="CAA9996600.1"/>
    </source>
</evidence>
<feature type="region of interest" description="Disordered" evidence="4">
    <location>
        <begin position="962"/>
        <end position="981"/>
    </location>
</feature>
<dbReference type="Proteomes" id="UP000479000">
    <property type="component" value="Unassembled WGS sequence"/>
</dbReference>
<organism evidence="5 6">
    <name type="scientific">Nesidiocoris tenuis</name>
    <dbReference type="NCBI Taxonomy" id="355587"/>
    <lineage>
        <taxon>Eukaryota</taxon>
        <taxon>Metazoa</taxon>
        <taxon>Ecdysozoa</taxon>
        <taxon>Arthropoda</taxon>
        <taxon>Hexapoda</taxon>
        <taxon>Insecta</taxon>
        <taxon>Pterygota</taxon>
        <taxon>Neoptera</taxon>
        <taxon>Paraneoptera</taxon>
        <taxon>Hemiptera</taxon>
        <taxon>Heteroptera</taxon>
        <taxon>Panheteroptera</taxon>
        <taxon>Cimicomorpha</taxon>
        <taxon>Miridae</taxon>
        <taxon>Dicyphina</taxon>
        <taxon>Nesidiocoris</taxon>
    </lineage>
</organism>
<accession>A0A6H5G4A3</accession>
<feature type="repeat" description="WD" evidence="3">
    <location>
        <begin position="642"/>
        <end position="672"/>
    </location>
</feature>
<dbReference type="InterPro" id="IPR001680">
    <property type="entry name" value="WD40_rpt"/>
</dbReference>
<evidence type="ECO:0000313" key="6">
    <source>
        <dbReference type="Proteomes" id="UP000479000"/>
    </source>
</evidence>
<gene>
    <name evidence="5" type="ORF">NTEN_LOCUS3088</name>
</gene>
<feature type="repeat" description="WD" evidence="3">
    <location>
        <begin position="844"/>
        <end position="884"/>
    </location>
</feature>
<dbReference type="InterPro" id="IPR019775">
    <property type="entry name" value="WD40_repeat_CS"/>
</dbReference>
<dbReference type="Pfam" id="PF00400">
    <property type="entry name" value="WD40"/>
    <property type="match status" value="2"/>
</dbReference>
<dbReference type="InterPro" id="IPR052651">
    <property type="entry name" value="WDR81"/>
</dbReference>
<dbReference type="PROSITE" id="PS50082">
    <property type="entry name" value="WD_REPEATS_2"/>
    <property type="match status" value="3"/>
</dbReference>
<dbReference type="EMBL" id="CADCXU010004684">
    <property type="protein sequence ID" value="CAA9996600.1"/>
    <property type="molecule type" value="Genomic_DNA"/>
</dbReference>
<dbReference type="OrthoDB" id="29306at2759"/>
<keyword evidence="1 3" id="KW-0853">WD repeat</keyword>
<reference evidence="5 6" key="1">
    <citation type="submission" date="2020-02" db="EMBL/GenBank/DDBJ databases">
        <authorList>
            <person name="Ferguson B K."/>
        </authorList>
    </citation>
    <scope>NUCLEOTIDE SEQUENCE [LARGE SCALE GENOMIC DNA]</scope>
</reference>
<dbReference type="PROSITE" id="PS50294">
    <property type="entry name" value="WD_REPEATS_REGION"/>
    <property type="match status" value="1"/>
</dbReference>